<dbReference type="EMBL" id="JAICCF010000004">
    <property type="protein sequence ID" value="MBW8687152.1"/>
    <property type="molecule type" value="Genomic_DNA"/>
</dbReference>
<proteinExistence type="predicted"/>
<evidence type="ECO:0000259" key="1">
    <source>
        <dbReference type="SMART" id="SM00849"/>
    </source>
</evidence>
<feature type="domain" description="Metallo-beta-lactamase" evidence="1">
    <location>
        <begin position="59"/>
        <end position="249"/>
    </location>
</feature>
<sequence length="295" mass="32823">MNFHKNLLSLTMIATLAAGISQQTVAQQLRPLPYVNKEWSKDYPPFRIAGNLYFVGTYDLGIYLITTPQGHILINTGTADSEPLIKAHVKKLGFQFKDIRVLLTTHAHYDHVGAMAAIKRQTNARMLINAKDAAVLADGGNSDYVMGGKGSTFLPVKADRLLQDKDTIQLGGMIITMLHHPGHTPGASSFLFDVKDSTRTYKVLIANMPSILDETNLAGMPRYPEVGKDYAYTLQAMKGLQFDLWLSSHASQFDFHKKHRPGAPYNPAAFKDRTGYDAALKELQARYQQKLKTAR</sequence>
<evidence type="ECO:0000313" key="3">
    <source>
        <dbReference type="Proteomes" id="UP000812961"/>
    </source>
</evidence>
<dbReference type="InterPro" id="IPR001279">
    <property type="entry name" value="Metallo-B-lactamas"/>
</dbReference>
<organism evidence="2 3">
    <name type="scientific">Chitinophaga rhizophila</name>
    <dbReference type="NCBI Taxonomy" id="2866212"/>
    <lineage>
        <taxon>Bacteria</taxon>
        <taxon>Pseudomonadati</taxon>
        <taxon>Bacteroidota</taxon>
        <taxon>Chitinophagia</taxon>
        <taxon>Chitinophagales</taxon>
        <taxon>Chitinophagaceae</taxon>
        <taxon>Chitinophaga</taxon>
    </lineage>
</organism>
<dbReference type="InterPro" id="IPR036866">
    <property type="entry name" value="RibonucZ/Hydroxyglut_hydro"/>
</dbReference>
<accession>A0ABS7GKI4</accession>
<name>A0ABS7GKI4_9BACT</name>
<protein>
    <submittedName>
        <fullName evidence="2">Subclass B3 metallo-beta-lactamase</fullName>
    </submittedName>
</protein>
<dbReference type="NCBIfam" id="NF012229">
    <property type="entry name" value="bla_class_B_core"/>
    <property type="match status" value="1"/>
</dbReference>
<dbReference type="SMART" id="SM00849">
    <property type="entry name" value="Lactamase_B"/>
    <property type="match status" value="1"/>
</dbReference>
<dbReference type="PANTHER" id="PTHR42951">
    <property type="entry name" value="METALLO-BETA-LACTAMASE DOMAIN-CONTAINING"/>
    <property type="match status" value="1"/>
</dbReference>
<dbReference type="InterPro" id="IPR050855">
    <property type="entry name" value="NDM-1-like"/>
</dbReference>
<dbReference type="CDD" id="cd16308">
    <property type="entry name" value="GOB1-like_MBL-B3"/>
    <property type="match status" value="1"/>
</dbReference>
<dbReference type="Gene3D" id="3.60.15.10">
    <property type="entry name" value="Ribonuclease Z/Hydroxyacylglutathione hydrolase-like"/>
    <property type="match status" value="1"/>
</dbReference>
<reference evidence="2 3" key="1">
    <citation type="submission" date="2021-08" db="EMBL/GenBank/DDBJ databases">
        <title>The genome sequence of Chitinophaga sp. B61.</title>
        <authorList>
            <person name="Zhang X."/>
        </authorList>
    </citation>
    <scope>NUCLEOTIDE SEQUENCE [LARGE SCALE GENOMIC DNA]</scope>
    <source>
        <strain evidence="2 3">B61</strain>
    </source>
</reference>
<dbReference type="SUPFAM" id="SSF56281">
    <property type="entry name" value="Metallo-hydrolase/oxidoreductase"/>
    <property type="match status" value="1"/>
</dbReference>
<comment type="caution">
    <text evidence="2">The sequence shown here is derived from an EMBL/GenBank/DDBJ whole genome shotgun (WGS) entry which is preliminary data.</text>
</comment>
<dbReference type="Proteomes" id="UP000812961">
    <property type="component" value="Unassembled WGS sequence"/>
</dbReference>
<gene>
    <name evidence="2" type="primary">bla</name>
    <name evidence="2" type="ORF">K1Y79_22635</name>
</gene>
<dbReference type="Pfam" id="PF00753">
    <property type="entry name" value="Lactamase_B"/>
    <property type="match status" value="1"/>
</dbReference>
<dbReference type="NCBIfam" id="NF033105">
    <property type="entry name" value="bla_subclass_B3"/>
    <property type="match status" value="1"/>
</dbReference>
<evidence type="ECO:0000313" key="2">
    <source>
        <dbReference type="EMBL" id="MBW8687152.1"/>
    </source>
</evidence>
<keyword evidence="3" id="KW-1185">Reference proteome</keyword>
<dbReference type="PANTHER" id="PTHR42951:SF17">
    <property type="entry name" value="METALLO-BETA-LACTAMASE DOMAIN-CONTAINING PROTEIN"/>
    <property type="match status" value="1"/>
</dbReference>